<dbReference type="CDD" id="cd01043">
    <property type="entry name" value="DPS"/>
    <property type="match status" value="1"/>
</dbReference>
<dbReference type="Pfam" id="PF00210">
    <property type="entry name" value="Ferritin"/>
    <property type="match status" value="1"/>
</dbReference>
<dbReference type="PROSITE" id="PS00819">
    <property type="entry name" value="DPS_2"/>
    <property type="match status" value="1"/>
</dbReference>
<protein>
    <submittedName>
        <fullName evidence="4">DNA starvation/stationary phase protection protein</fullName>
    </submittedName>
</protein>
<evidence type="ECO:0000256" key="2">
    <source>
        <dbReference type="RuleBase" id="RU003875"/>
    </source>
</evidence>
<organism evidence="4 5">
    <name type="scientific">Zooshikella harenae</name>
    <dbReference type="NCBI Taxonomy" id="2827238"/>
    <lineage>
        <taxon>Bacteria</taxon>
        <taxon>Pseudomonadati</taxon>
        <taxon>Pseudomonadota</taxon>
        <taxon>Gammaproteobacteria</taxon>
        <taxon>Oceanospirillales</taxon>
        <taxon>Zooshikellaceae</taxon>
        <taxon>Zooshikella</taxon>
    </lineage>
</organism>
<evidence type="ECO:0000313" key="4">
    <source>
        <dbReference type="EMBL" id="MBU2711477.1"/>
    </source>
</evidence>
<keyword evidence="5" id="KW-1185">Reference proteome</keyword>
<gene>
    <name evidence="4" type="ORF">KCG35_10435</name>
</gene>
<dbReference type="InterPro" id="IPR009078">
    <property type="entry name" value="Ferritin-like_SF"/>
</dbReference>
<dbReference type="InterPro" id="IPR012347">
    <property type="entry name" value="Ferritin-like"/>
</dbReference>
<dbReference type="RefSeq" id="WP_215819635.1">
    <property type="nucleotide sequence ID" value="NZ_JAGSOY010000020.1"/>
</dbReference>
<feature type="domain" description="Ferritin/DPS" evidence="3">
    <location>
        <begin position="21"/>
        <end position="158"/>
    </location>
</feature>
<evidence type="ECO:0000256" key="1">
    <source>
        <dbReference type="ARBA" id="ARBA00009497"/>
    </source>
</evidence>
<accession>A0ABS5ZET6</accession>
<proteinExistence type="inferred from homology"/>
<dbReference type="EMBL" id="JAGSOY010000020">
    <property type="protein sequence ID" value="MBU2711477.1"/>
    <property type="molecule type" value="Genomic_DNA"/>
</dbReference>
<dbReference type="PRINTS" id="PR01346">
    <property type="entry name" value="HELNAPAPROT"/>
</dbReference>
<reference evidence="4 5" key="1">
    <citation type="submission" date="2021-04" db="EMBL/GenBank/DDBJ databases">
        <authorList>
            <person name="Pira H."/>
            <person name="Risdian C."/>
            <person name="Wink J."/>
        </authorList>
    </citation>
    <scope>NUCLEOTIDE SEQUENCE [LARGE SCALE GENOMIC DNA]</scope>
    <source>
        <strain evidence="4 5">WH53</strain>
    </source>
</reference>
<dbReference type="PANTHER" id="PTHR42932">
    <property type="entry name" value="GENERAL STRESS PROTEIN 20U"/>
    <property type="match status" value="1"/>
</dbReference>
<comment type="caution">
    <text evidence="4">The sequence shown here is derived from an EMBL/GenBank/DDBJ whole genome shotgun (WGS) entry which is preliminary data.</text>
</comment>
<dbReference type="Gene3D" id="1.20.1260.10">
    <property type="match status" value="1"/>
</dbReference>
<dbReference type="PIRSF" id="PIRSF005900">
    <property type="entry name" value="Dps"/>
    <property type="match status" value="1"/>
</dbReference>
<dbReference type="PANTHER" id="PTHR42932:SF3">
    <property type="entry name" value="DNA PROTECTION DURING STARVATION PROTEIN"/>
    <property type="match status" value="1"/>
</dbReference>
<name>A0ABS5ZET6_9GAMM</name>
<evidence type="ECO:0000259" key="3">
    <source>
        <dbReference type="Pfam" id="PF00210"/>
    </source>
</evidence>
<dbReference type="PROSITE" id="PS00818">
    <property type="entry name" value="DPS_1"/>
    <property type="match status" value="1"/>
</dbReference>
<evidence type="ECO:0000313" key="5">
    <source>
        <dbReference type="Proteomes" id="UP000690515"/>
    </source>
</evidence>
<dbReference type="Proteomes" id="UP000690515">
    <property type="component" value="Unassembled WGS sequence"/>
</dbReference>
<dbReference type="SUPFAM" id="SSF47240">
    <property type="entry name" value="Ferritin-like"/>
    <property type="match status" value="1"/>
</dbReference>
<sequence length="158" mass="17623">MADVHTPNLGITDDARGQIADGLSKLLADSYTLYLLTHNFHWNVTGPSFRDLHLLFEEQYTELANAVDEIAERIRTLGFPAPGTFKAFAKLSSIEQPDNVPSAQDMLRILAEANESVVRVARSVLPTAQDVNDESSAGLISDRMRLHEKNVWMLRSML</sequence>
<dbReference type="InterPro" id="IPR002177">
    <property type="entry name" value="DPS_DNA-bd"/>
</dbReference>
<dbReference type="InterPro" id="IPR023188">
    <property type="entry name" value="DPS_DNA-bd_CS"/>
</dbReference>
<dbReference type="InterPro" id="IPR008331">
    <property type="entry name" value="Ferritin_DPS_dom"/>
</dbReference>
<comment type="similarity">
    <text evidence="1 2">Belongs to the Dps family.</text>
</comment>